<protein>
    <submittedName>
        <fullName evidence="1">Uncharacterized protein</fullName>
    </submittedName>
</protein>
<comment type="caution">
    <text evidence="1">The sequence shown here is derived from an EMBL/GenBank/DDBJ whole genome shotgun (WGS) entry which is preliminary data.</text>
</comment>
<proteinExistence type="predicted"/>
<gene>
    <name evidence="1" type="ORF">DERP_011110</name>
</gene>
<organism evidence="1 2">
    <name type="scientific">Dermatophagoides pteronyssinus</name>
    <name type="common">European house dust mite</name>
    <dbReference type="NCBI Taxonomy" id="6956"/>
    <lineage>
        <taxon>Eukaryota</taxon>
        <taxon>Metazoa</taxon>
        <taxon>Ecdysozoa</taxon>
        <taxon>Arthropoda</taxon>
        <taxon>Chelicerata</taxon>
        <taxon>Arachnida</taxon>
        <taxon>Acari</taxon>
        <taxon>Acariformes</taxon>
        <taxon>Sarcoptiformes</taxon>
        <taxon>Astigmata</taxon>
        <taxon>Psoroptidia</taxon>
        <taxon>Analgoidea</taxon>
        <taxon>Pyroglyphidae</taxon>
        <taxon>Dermatophagoidinae</taxon>
        <taxon>Dermatophagoides</taxon>
    </lineage>
</organism>
<name>A0ABQ8J8V4_DERPT</name>
<evidence type="ECO:0000313" key="1">
    <source>
        <dbReference type="EMBL" id="KAH9419015.1"/>
    </source>
</evidence>
<dbReference type="EMBL" id="NJHN03000061">
    <property type="protein sequence ID" value="KAH9419015.1"/>
    <property type="molecule type" value="Genomic_DNA"/>
</dbReference>
<accession>A0ABQ8J8V4</accession>
<keyword evidence="2" id="KW-1185">Reference proteome</keyword>
<reference evidence="1 2" key="2">
    <citation type="journal article" date="2022" name="Mol. Biol. Evol.">
        <title>Comparative Genomics Reveals Insights into the Divergent Evolution of Astigmatic Mites and Household Pest Adaptations.</title>
        <authorList>
            <person name="Xiong Q."/>
            <person name="Wan A.T."/>
            <person name="Liu X."/>
            <person name="Fung C.S."/>
            <person name="Xiao X."/>
            <person name="Malainual N."/>
            <person name="Hou J."/>
            <person name="Wang L."/>
            <person name="Wang M."/>
            <person name="Yang K.Y."/>
            <person name="Cui Y."/>
            <person name="Leung E.L."/>
            <person name="Nong W."/>
            <person name="Shin S.K."/>
            <person name="Au S.W."/>
            <person name="Jeong K.Y."/>
            <person name="Chew F.T."/>
            <person name="Hui J.H."/>
            <person name="Leung T.F."/>
            <person name="Tungtrongchitr A."/>
            <person name="Zhong N."/>
            <person name="Liu Z."/>
            <person name="Tsui S.K."/>
        </authorList>
    </citation>
    <scope>NUCLEOTIDE SEQUENCE [LARGE SCALE GENOMIC DNA]</scope>
    <source>
        <strain evidence="1">Derp</strain>
    </source>
</reference>
<sequence>MNIIKTKVVSDTFFWITTTTTTTTNDYHNENDIIKMLNFIISDNDDHYNQCYNQSSGLSDLI</sequence>
<dbReference type="Proteomes" id="UP000887458">
    <property type="component" value="Unassembled WGS sequence"/>
</dbReference>
<evidence type="ECO:0000313" key="2">
    <source>
        <dbReference type="Proteomes" id="UP000887458"/>
    </source>
</evidence>
<reference evidence="1 2" key="1">
    <citation type="journal article" date="2018" name="J. Allergy Clin. Immunol.">
        <title>High-quality assembly of Dermatophagoides pteronyssinus genome and transcriptome reveals a wide range of novel allergens.</title>
        <authorList>
            <person name="Liu X.Y."/>
            <person name="Yang K.Y."/>
            <person name="Wang M.Q."/>
            <person name="Kwok J.S."/>
            <person name="Zeng X."/>
            <person name="Yang Z."/>
            <person name="Xiao X.J."/>
            <person name="Lau C.P."/>
            <person name="Li Y."/>
            <person name="Huang Z.M."/>
            <person name="Ba J.G."/>
            <person name="Yim A.K."/>
            <person name="Ouyang C.Y."/>
            <person name="Ngai S.M."/>
            <person name="Chan T.F."/>
            <person name="Leung E.L."/>
            <person name="Liu L."/>
            <person name="Liu Z.G."/>
            <person name="Tsui S.K."/>
        </authorList>
    </citation>
    <scope>NUCLEOTIDE SEQUENCE [LARGE SCALE GENOMIC DNA]</scope>
    <source>
        <strain evidence="1">Derp</strain>
    </source>
</reference>